<evidence type="ECO:0000259" key="1">
    <source>
        <dbReference type="PROSITE" id="PS51085"/>
    </source>
</evidence>
<dbReference type="AlphaFoldDB" id="A0A081P5Y3"/>
<dbReference type="PROSITE" id="PS51085">
    <property type="entry name" value="2FE2S_FER_2"/>
    <property type="match status" value="1"/>
</dbReference>
<dbReference type="Pfam" id="PF00111">
    <property type="entry name" value="Fer2"/>
    <property type="match status" value="1"/>
</dbReference>
<evidence type="ECO:0000313" key="2">
    <source>
        <dbReference type="EMBL" id="KEQ26106.1"/>
    </source>
</evidence>
<dbReference type="InterPro" id="IPR012675">
    <property type="entry name" value="Beta-grasp_dom_sf"/>
</dbReference>
<dbReference type="CDD" id="cd00207">
    <property type="entry name" value="fer2"/>
    <property type="match status" value="1"/>
</dbReference>
<proteinExistence type="predicted"/>
<dbReference type="Proteomes" id="UP000028123">
    <property type="component" value="Unassembled WGS sequence"/>
</dbReference>
<gene>
    <name evidence="2" type="ORF">ET33_36615</name>
</gene>
<dbReference type="OrthoDB" id="9807864at2"/>
<dbReference type="GO" id="GO:0051536">
    <property type="term" value="F:iron-sulfur cluster binding"/>
    <property type="evidence" value="ECO:0007669"/>
    <property type="project" value="InterPro"/>
</dbReference>
<evidence type="ECO:0000313" key="3">
    <source>
        <dbReference type="Proteomes" id="UP000028123"/>
    </source>
</evidence>
<dbReference type="RefSeq" id="WP_036680700.1">
    <property type="nucleotide sequence ID" value="NZ_BSDJ01000012.1"/>
</dbReference>
<accession>A0A081P5Y3</accession>
<dbReference type="EMBL" id="JNVM01000008">
    <property type="protein sequence ID" value="KEQ26106.1"/>
    <property type="molecule type" value="Genomic_DNA"/>
</dbReference>
<comment type="caution">
    <text evidence="2">The sequence shown here is derived from an EMBL/GenBank/DDBJ whole genome shotgun (WGS) entry which is preliminary data.</text>
</comment>
<dbReference type="InterPro" id="IPR001041">
    <property type="entry name" value="2Fe-2S_ferredoxin-type"/>
</dbReference>
<reference evidence="2 3" key="1">
    <citation type="submission" date="2014-06" db="EMBL/GenBank/DDBJ databases">
        <title>Draft genome sequence of Paenibacillus sp. MSt1.</title>
        <authorList>
            <person name="Aw Y.K."/>
            <person name="Ong K.S."/>
            <person name="Gan H.M."/>
            <person name="Lee S.M."/>
        </authorList>
    </citation>
    <scope>NUCLEOTIDE SEQUENCE [LARGE SCALE GENOMIC DNA]</scope>
    <source>
        <strain evidence="2 3">MSt1</strain>
    </source>
</reference>
<dbReference type="InterPro" id="IPR036010">
    <property type="entry name" value="2Fe-2S_ferredoxin-like_sf"/>
</dbReference>
<sequence>MITLKGRRVTKSIEPVTGFTILDLALKAEVDWGFSCMRGTCSRCRCQVSEGMEHLNAPTDEELDNLEPDELEQGFRLGCQAKVKSEGAIAVAHKPYF</sequence>
<protein>
    <submittedName>
        <fullName evidence="2">Ferredoxin</fullName>
    </submittedName>
</protein>
<feature type="domain" description="2Fe-2S ferredoxin-type" evidence="1">
    <location>
        <begin position="1"/>
        <end position="95"/>
    </location>
</feature>
<dbReference type="SUPFAM" id="SSF54292">
    <property type="entry name" value="2Fe-2S ferredoxin-like"/>
    <property type="match status" value="1"/>
</dbReference>
<keyword evidence="3" id="KW-1185">Reference proteome</keyword>
<dbReference type="Gene3D" id="3.10.20.30">
    <property type="match status" value="1"/>
</dbReference>
<organism evidence="2 3">
    <name type="scientific">Paenibacillus tyrfis</name>
    <dbReference type="NCBI Taxonomy" id="1501230"/>
    <lineage>
        <taxon>Bacteria</taxon>
        <taxon>Bacillati</taxon>
        <taxon>Bacillota</taxon>
        <taxon>Bacilli</taxon>
        <taxon>Bacillales</taxon>
        <taxon>Paenibacillaceae</taxon>
        <taxon>Paenibacillus</taxon>
    </lineage>
</organism>
<name>A0A081P5Y3_9BACL</name>
<dbReference type="eggNOG" id="COG0633">
    <property type="taxonomic scope" value="Bacteria"/>
</dbReference>